<feature type="compositionally biased region" description="Polar residues" evidence="1">
    <location>
        <begin position="144"/>
        <end position="159"/>
    </location>
</feature>
<feature type="transmembrane region" description="Helical" evidence="2">
    <location>
        <begin position="98"/>
        <end position="118"/>
    </location>
</feature>
<dbReference type="Proteomes" id="UP000050833">
    <property type="component" value="Unassembled WGS sequence"/>
</dbReference>
<organism evidence="3 4">
    <name type="scientific">Butyribacter intestini</name>
    <dbReference type="NCBI Taxonomy" id="1703332"/>
    <lineage>
        <taxon>Bacteria</taxon>
        <taxon>Bacillati</taxon>
        <taxon>Bacillota</taxon>
        <taxon>Clostridia</taxon>
        <taxon>Lachnospirales</taxon>
        <taxon>Lachnospiraceae</taxon>
        <taxon>Butyribacter</taxon>
    </lineage>
</organism>
<evidence type="ECO:0000256" key="2">
    <source>
        <dbReference type="SAM" id="Phobius"/>
    </source>
</evidence>
<keyword evidence="4" id="KW-1185">Reference proteome</keyword>
<protein>
    <submittedName>
        <fullName evidence="3">Uncharacterized protein</fullName>
    </submittedName>
</protein>
<dbReference type="EMBL" id="LLKB01000005">
    <property type="protein sequence ID" value="KQC85147.1"/>
    <property type="molecule type" value="Genomic_DNA"/>
</dbReference>
<keyword evidence="2" id="KW-1133">Transmembrane helix</keyword>
<feature type="region of interest" description="Disordered" evidence="1">
    <location>
        <begin position="59"/>
        <end position="84"/>
    </location>
</feature>
<evidence type="ECO:0000256" key="1">
    <source>
        <dbReference type="SAM" id="MobiDB-lite"/>
    </source>
</evidence>
<keyword evidence="2" id="KW-0812">Transmembrane</keyword>
<comment type="caution">
    <text evidence="3">The sequence shown here is derived from an EMBL/GenBank/DDBJ whole genome shotgun (WGS) entry which is preliminary data.</text>
</comment>
<dbReference type="RefSeq" id="WP_055944731.1">
    <property type="nucleotide sequence ID" value="NZ_JAQDCV010000005.1"/>
</dbReference>
<feature type="compositionally biased region" description="Basic and acidic residues" evidence="1">
    <location>
        <begin position="72"/>
        <end position="81"/>
    </location>
</feature>
<name>A0AAW3JR04_9FIRM</name>
<evidence type="ECO:0000313" key="4">
    <source>
        <dbReference type="Proteomes" id="UP000050833"/>
    </source>
</evidence>
<evidence type="ECO:0000313" key="3">
    <source>
        <dbReference type="EMBL" id="KQC85147.1"/>
    </source>
</evidence>
<feature type="region of interest" description="Disordered" evidence="1">
    <location>
        <begin position="144"/>
        <end position="165"/>
    </location>
</feature>
<dbReference type="InterPro" id="IPR011048">
    <property type="entry name" value="Haem_d1_sf"/>
</dbReference>
<accession>A0AAW3JR04</accession>
<proteinExistence type="predicted"/>
<reference evidence="3 4" key="1">
    <citation type="submission" date="2015-10" db="EMBL/GenBank/DDBJ databases">
        <title>Butyribacter intestini gen. nov., sp. nov., a butyric acid-producing bacterium of the family Lachnospiraceae isolated from the human faeces.</title>
        <authorList>
            <person name="Zou Y."/>
            <person name="Xue W."/>
            <person name="Luo G."/>
            <person name="Lv M."/>
        </authorList>
    </citation>
    <scope>NUCLEOTIDE SEQUENCE [LARGE SCALE GENOMIC DNA]</scope>
    <source>
        <strain evidence="3 4">TF01-11</strain>
    </source>
</reference>
<dbReference type="AlphaFoldDB" id="A0AAW3JR04"/>
<dbReference type="SUPFAM" id="SSF51004">
    <property type="entry name" value="C-terminal (heme d1) domain of cytochrome cd1-nitrite reductase"/>
    <property type="match status" value="1"/>
</dbReference>
<sequence length="500" mass="56200">MTDKDLFNAINDCDDSFIEETINDCDKKFIEKTANKYDEKFTEETTNEQTNNFNNKQKEINGSAITPGKNFRRNEKSDKPNNRPSFIKRCLPFTGLPLINAAAILILVLAVGFGAAAATSGKFHNWIFTAFSKQDIQKAELNTSAPDKISSDNGQSTASNPDNNIDIKADKNNHLSLGKNIDLVGDKESFIYKYHKNGDDEIVDEVYSIQDNGLSKLAIKTFSGTYYGSSFSFDYSVINKEIFAFNQTGTLDSVDYVMDGDTVYAYFSKVKGDTILKSSVAKLNLKTGIIDKFTDDNKICNTKMSPNGKMILFNYRAKGYWTALDTSTGKEIKIPGIDGYNHESQIKFIDDYHVLSLLVISTGNNAKTYSEQVCTNLIDLTTGKTLHTYKDYGEINVLWNYKYNEKNKSLKVYNITNKNSFTIPDMKSEDAAIADTNGNYVLFGDLEEPDTFCLCNLDTHKYIKFTIPKELRSDIEMYLSAVKSKMLITDGKDAYLVQCP</sequence>
<keyword evidence="2" id="KW-0472">Membrane</keyword>
<gene>
    <name evidence="3" type="ORF">APZ18_10625</name>
</gene>